<evidence type="ECO:0008006" key="4">
    <source>
        <dbReference type="Google" id="ProtNLM"/>
    </source>
</evidence>
<dbReference type="EMBL" id="JBBEGL010000002">
    <property type="protein sequence ID" value="MEJ2886173.1"/>
    <property type="molecule type" value="Genomic_DNA"/>
</dbReference>
<protein>
    <recommendedName>
        <fullName evidence="4">Helix-turn-helix DNA binding domain protein</fullName>
    </recommendedName>
</protein>
<evidence type="ECO:0000313" key="2">
    <source>
        <dbReference type="EMBL" id="MEJ2886173.1"/>
    </source>
</evidence>
<gene>
    <name evidence="2" type="ORF">WCD41_06890</name>
</gene>
<sequence>MTSYCDAPAPDGDPCSRPCPDAHTVCGGCLTRLTTELAAVGLWEEELATTRYRQDTTRRQGPAVAGAGETGLPYNDRPTDAANEAATVMQQWTVVLLEADRADGLDLAGPEHVDGGPILAPYAEWLSKRADQLAGHPDGGMAVGDLRRTVGRLRASVDLHPDLLYAGPCDSCTEHLYAHPAAPVVTCRGSNGREGCGARYDLGQRRAWLVDQLRDQHATLTRIAGCMTRLYGETVTVERMLNWTRREQRNVPGSRLRPVGEDSSGRSLYRIGDVVDRLEASAAQQLAKRQARAS</sequence>
<keyword evidence="3" id="KW-1185">Reference proteome</keyword>
<dbReference type="Proteomes" id="UP001370100">
    <property type="component" value="Unassembled WGS sequence"/>
</dbReference>
<accession>A0ABU8N1A4</accession>
<evidence type="ECO:0000313" key="3">
    <source>
        <dbReference type="Proteomes" id="UP001370100"/>
    </source>
</evidence>
<feature type="region of interest" description="Disordered" evidence="1">
    <location>
        <begin position="53"/>
        <end position="75"/>
    </location>
</feature>
<organism evidence="2 3">
    <name type="scientific">Actinomycetospora aeridis</name>
    <dbReference type="NCBI Taxonomy" id="3129231"/>
    <lineage>
        <taxon>Bacteria</taxon>
        <taxon>Bacillati</taxon>
        <taxon>Actinomycetota</taxon>
        <taxon>Actinomycetes</taxon>
        <taxon>Pseudonocardiales</taxon>
        <taxon>Pseudonocardiaceae</taxon>
        <taxon>Actinomycetospora</taxon>
    </lineage>
</organism>
<evidence type="ECO:0000256" key="1">
    <source>
        <dbReference type="SAM" id="MobiDB-lite"/>
    </source>
</evidence>
<comment type="caution">
    <text evidence="2">The sequence shown here is derived from an EMBL/GenBank/DDBJ whole genome shotgun (WGS) entry which is preliminary data.</text>
</comment>
<proteinExistence type="predicted"/>
<name>A0ABU8N1A4_9PSEU</name>
<reference evidence="2 3" key="1">
    <citation type="submission" date="2024-03" db="EMBL/GenBank/DDBJ databases">
        <title>Actinomycetospora sp. OC33-EN06, a novel actinomycete isolated from wild orchid (Aerides multiflora).</title>
        <authorList>
            <person name="Suriyachadkun C."/>
        </authorList>
    </citation>
    <scope>NUCLEOTIDE SEQUENCE [LARGE SCALE GENOMIC DNA]</scope>
    <source>
        <strain evidence="2 3">OC33-EN06</strain>
    </source>
</reference>
<dbReference type="RefSeq" id="WP_337712661.1">
    <property type="nucleotide sequence ID" value="NZ_JBBEGL010000002.1"/>
</dbReference>